<organism evidence="2">
    <name type="scientific">Trichophyton rubrum CBS 288.86</name>
    <dbReference type="NCBI Taxonomy" id="1215330"/>
    <lineage>
        <taxon>Eukaryota</taxon>
        <taxon>Fungi</taxon>
        <taxon>Dikarya</taxon>
        <taxon>Ascomycota</taxon>
        <taxon>Pezizomycotina</taxon>
        <taxon>Eurotiomycetes</taxon>
        <taxon>Eurotiomycetidae</taxon>
        <taxon>Onygenales</taxon>
        <taxon>Arthrodermataceae</taxon>
        <taxon>Trichophyton</taxon>
    </lineage>
</organism>
<protein>
    <submittedName>
        <fullName evidence="2">Uncharacterized protein</fullName>
    </submittedName>
</protein>
<sequence length="72" mass="8184">MSQVPALDMATGRIKVVWGCSRVQLIVNRILYSSCDFLPLHHLVAPCPTHAIIELFFFFLIQLLCCYINVGF</sequence>
<feature type="transmembrane region" description="Helical" evidence="1">
    <location>
        <begin position="51"/>
        <end position="70"/>
    </location>
</feature>
<evidence type="ECO:0000256" key="1">
    <source>
        <dbReference type="SAM" id="Phobius"/>
    </source>
</evidence>
<proteinExistence type="predicted"/>
<dbReference type="HOGENOM" id="CLU_2724025_0_0_1"/>
<name>A0A022WDB4_TRIRU</name>
<keyword evidence="1" id="KW-0812">Transmembrane</keyword>
<keyword evidence="1" id="KW-0472">Membrane</keyword>
<dbReference type="AlphaFoldDB" id="A0A022WDB4"/>
<dbReference type="Proteomes" id="UP000023758">
    <property type="component" value="Unassembled WGS sequence"/>
</dbReference>
<reference evidence="2" key="1">
    <citation type="submission" date="2014-02" db="EMBL/GenBank/DDBJ databases">
        <title>The Genome Sequence of Trichophyton rubrum (morphotype fischeri) CBS 288.86.</title>
        <authorList>
            <consortium name="The Broad Institute Genomics Platform"/>
            <person name="Cuomo C.A."/>
            <person name="White T.C."/>
            <person name="Graser Y."/>
            <person name="Martinez-Rossi N."/>
            <person name="Heitman J."/>
            <person name="Young S.K."/>
            <person name="Zeng Q."/>
            <person name="Gargeya S."/>
            <person name="Abouelleil A."/>
            <person name="Alvarado L."/>
            <person name="Chapman S.B."/>
            <person name="Gainer-Dewar J."/>
            <person name="Goldberg J."/>
            <person name="Griggs A."/>
            <person name="Gujja S."/>
            <person name="Hansen M."/>
            <person name="Howarth C."/>
            <person name="Imamovic A."/>
            <person name="Larimer J."/>
            <person name="Martinez D."/>
            <person name="Murphy C."/>
            <person name="Pearson M.D."/>
            <person name="Persinoti G."/>
            <person name="Poon T."/>
            <person name="Priest M."/>
            <person name="Roberts A.D."/>
            <person name="Saif S."/>
            <person name="Shea T.D."/>
            <person name="Sykes S.N."/>
            <person name="Wortman J."/>
            <person name="Nusbaum C."/>
            <person name="Birren B."/>
        </authorList>
    </citation>
    <scope>NUCLEOTIDE SEQUENCE [LARGE SCALE GENOMIC DNA]</scope>
    <source>
        <strain evidence="2">CBS 288.86</strain>
    </source>
</reference>
<accession>A0A022WDB4</accession>
<dbReference type="EMBL" id="KK207728">
    <property type="protein sequence ID" value="EZF56078.1"/>
    <property type="molecule type" value="Genomic_DNA"/>
</dbReference>
<keyword evidence="1" id="KW-1133">Transmembrane helix</keyword>
<gene>
    <name evidence="2" type="ORF">H103_01460</name>
</gene>
<evidence type="ECO:0000313" key="2">
    <source>
        <dbReference type="EMBL" id="EZF56078.1"/>
    </source>
</evidence>